<evidence type="ECO:0000256" key="1">
    <source>
        <dbReference type="ARBA" id="ARBA00004436"/>
    </source>
</evidence>
<evidence type="ECO:0000313" key="12">
    <source>
        <dbReference type="Proteomes" id="UP001642720"/>
    </source>
</evidence>
<keyword evidence="9" id="KW-1135">Mitochondrion nucleoid</keyword>
<evidence type="ECO:0000256" key="4">
    <source>
        <dbReference type="ARBA" id="ARBA00022763"/>
    </source>
</evidence>
<dbReference type="PANTHER" id="PTHR31404:SF0">
    <property type="entry name" value="MITOCHONDRIAL GENOME MAINTENANCE PROTEIN MGM101"/>
    <property type="match status" value="1"/>
</dbReference>
<keyword evidence="7" id="KW-0496">Mitochondrion</keyword>
<dbReference type="PANTHER" id="PTHR31404">
    <property type="entry name" value="MITOCHONDRIAL GENOME MAINTENANCE PROTEIN MGM101"/>
    <property type="match status" value="1"/>
</dbReference>
<keyword evidence="4" id="KW-0227">DNA damage</keyword>
<evidence type="ECO:0000256" key="7">
    <source>
        <dbReference type="ARBA" id="ARBA00023128"/>
    </source>
</evidence>
<keyword evidence="5" id="KW-0809">Transit peptide</keyword>
<evidence type="ECO:0000256" key="3">
    <source>
        <dbReference type="ARBA" id="ARBA00013628"/>
    </source>
</evidence>
<evidence type="ECO:0000256" key="8">
    <source>
        <dbReference type="ARBA" id="ARBA00023204"/>
    </source>
</evidence>
<reference evidence="11 12" key="1">
    <citation type="submission" date="2018-01" db="EMBL/GenBank/DDBJ databases">
        <title>Genome characterization of the sugarcane-associated fungus Trichoderma ghanense CCMA-1212 and their application in lignocelulose bioconversion.</title>
        <authorList>
            <person name="Steindorff A.S."/>
            <person name="Mendes T.D."/>
            <person name="Vilela E.S.D."/>
            <person name="Rodrigues D.S."/>
            <person name="Formighieri E.F."/>
            <person name="Melo I.S."/>
            <person name="Favaro L.C.L."/>
        </authorList>
    </citation>
    <scope>NUCLEOTIDE SEQUENCE [LARGE SCALE GENOMIC DNA]</scope>
    <source>
        <strain evidence="11 12">CCMA-1212</strain>
    </source>
</reference>
<feature type="compositionally biased region" description="Low complexity" evidence="10">
    <location>
        <begin position="9"/>
        <end position="19"/>
    </location>
</feature>
<dbReference type="GeneID" id="300572325"/>
<feature type="compositionally biased region" description="Low complexity" evidence="10">
    <location>
        <begin position="94"/>
        <end position="111"/>
    </location>
</feature>
<dbReference type="Proteomes" id="UP001642720">
    <property type="component" value="Unassembled WGS sequence"/>
</dbReference>
<dbReference type="RefSeq" id="XP_073563538.1">
    <property type="nucleotide sequence ID" value="XM_073697875.1"/>
</dbReference>
<sequence length="352" mass="38873">MPGQVQEKPPAAGPSAAAAIEDDDEPDEWDKRIFSTGCADENAKMTDCYYEKKDWRACAKEASLLSTETSFAVASRHLACLPLRRIQAPARLYATDSATPSTTSTTDDASSAPPPAKPSTSTSSPAPPKYAKPAPKATPKPAIAASVPSSYSDVVYQAKSIAYEDAREDDAAADAVSVDWTRSFYGISARPVTEKQFKVLMQPIEEKDIEVKPDGVVYLPEIKYRRRLNEAFGPMGWGLIPKGEAVVGDTIVTREYALIVDGRFVSQAQGENSYFSADQLPSAVEGCKSNALMRCCKDLGIASELWDPHFIRWFKKNHMEEVWVEHVTTKKKRLQWYRKGDVDVAYPYKISK</sequence>
<comment type="subcellular location">
    <subcellularLocation>
        <location evidence="1">Mitochondrion matrix</location>
        <location evidence="1">Mitochondrion nucleoid</location>
    </subcellularLocation>
</comment>
<evidence type="ECO:0000256" key="10">
    <source>
        <dbReference type="SAM" id="MobiDB-lite"/>
    </source>
</evidence>
<dbReference type="Pfam" id="PF06420">
    <property type="entry name" value="Mgm101p"/>
    <property type="match status" value="1"/>
</dbReference>
<protein>
    <recommendedName>
        <fullName evidence="3">Mitochondrial genome maintenance protein MGM101</fullName>
    </recommendedName>
</protein>
<feature type="compositionally biased region" description="Low complexity" evidence="10">
    <location>
        <begin position="131"/>
        <end position="144"/>
    </location>
</feature>
<feature type="region of interest" description="Disordered" evidence="10">
    <location>
        <begin position="1"/>
        <end position="30"/>
    </location>
</feature>
<proteinExistence type="inferred from homology"/>
<evidence type="ECO:0000256" key="6">
    <source>
        <dbReference type="ARBA" id="ARBA00023125"/>
    </source>
</evidence>
<comment type="caution">
    <text evidence="11">The sequence shown here is derived from an EMBL/GenBank/DDBJ whole genome shotgun (WGS) entry which is preliminary data.</text>
</comment>
<keyword evidence="12" id="KW-1185">Reference proteome</keyword>
<evidence type="ECO:0000256" key="5">
    <source>
        <dbReference type="ARBA" id="ARBA00022946"/>
    </source>
</evidence>
<keyword evidence="6" id="KW-0238">DNA-binding</keyword>
<name>A0ABY2HIJ1_9HYPO</name>
<feature type="region of interest" description="Disordered" evidence="10">
    <location>
        <begin position="94"/>
        <end position="144"/>
    </location>
</feature>
<evidence type="ECO:0000256" key="2">
    <source>
        <dbReference type="ARBA" id="ARBA00007053"/>
    </source>
</evidence>
<evidence type="ECO:0000256" key="9">
    <source>
        <dbReference type="ARBA" id="ARBA00023271"/>
    </source>
</evidence>
<keyword evidence="8" id="KW-0234">DNA repair</keyword>
<evidence type="ECO:0000313" key="11">
    <source>
        <dbReference type="EMBL" id="TFB07337.1"/>
    </source>
</evidence>
<gene>
    <name evidence="11" type="ORF">CCMA1212_000406</name>
</gene>
<comment type="similarity">
    <text evidence="2">Belongs to the MGM101 family.</text>
</comment>
<accession>A0ABY2HIJ1</accession>
<organism evidence="11 12">
    <name type="scientific">Trichoderma ghanense</name>
    <dbReference type="NCBI Taxonomy" id="65468"/>
    <lineage>
        <taxon>Eukaryota</taxon>
        <taxon>Fungi</taxon>
        <taxon>Dikarya</taxon>
        <taxon>Ascomycota</taxon>
        <taxon>Pezizomycotina</taxon>
        <taxon>Sordariomycetes</taxon>
        <taxon>Hypocreomycetidae</taxon>
        <taxon>Hypocreales</taxon>
        <taxon>Hypocreaceae</taxon>
        <taxon>Trichoderma</taxon>
    </lineage>
</organism>
<dbReference type="InterPro" id="IPR009446">
    <property type="entry name" value="Mgm101"/>
</dbReference>
<dbReference type="EMBL" id="PPTA01000001">
    <property type="protein sequence ID" value="TFB07337.1"/>
    <property type="molecule type" value="Genomic_DNA"/>
</dbReference>